<evidence type="ECO:0000313" key="7">
    <source>
        <dbReference type="EMBL" id="RFF32823.1"/>
    </source>
</evidence>
<evidence type="ECO:0000313" key="8">
    <source>
        <dbReference type="Proteomes" id="UP000260351"/>
    </source>
</evidence>
<evidence type="ECO:0000256" key="4">
    <source>
        <dbReference type="ARBA" id="ARBA00052904"/>
    </source>
</evidence>
<dbReference type="PANTHER" id="PTHR47799:SF1">
    <property type="entry name" value="OMEGA-AMIDASE YAFV"/>
    <property type="match status" value="1"/>
</dbReference>
<dbReference type="FunFam" id="3.60.110.10:FF:000004">
    <property type="entry name" value="Carbon-nitrogen hydrolase"/>
    <property type="match status" value="1"/>
</dbReference>
<dbReference type="EC" id="3.5.1.3" evidence="3"/>
<evidence type="ECO:0000259" key="6">
    <source>
        <dbReference type="PROSITE" id="PS50263"/>
    </source>
</evidence>
<dbReference type="InterPro" id="IPR003010">
    <property type="entry name" value="C-N_Hydrolase"/>
</dbReference>
<accession>A0A3E1KCR2</accession>
<dbReference type="PROSITE" id="PS50263">
    <property type="entry name" value="CN_HYDROLASE"/>
    <property type="match status" value="1"/>
</dbReference>
<dbReference type="AlphaFoldDB" id="A0A3E1KCR2"/>
<keyword evidence="2 7" id="KW-0378">Hydrolase</keyword>
<dbReference type="Pfam" id="PF00795">
    <property type="entry name" value="CN_hydrolase"/>
    <property type="match status" value="1"/>
</dbReference>
<name>A0A3E1KCR2_9GAMM</name>
<dbReference type="SUPFAM" id="SSF56317">
    <property type="entry name" value="Carbon-nitrogen hydrolase"/>
    <property type="match status" value="1"/>
</dbReference>
<dbReference type="GO" id="GO:0050152">
    <property type="term" value="F:omega-amidase activity"/>
    <property type="evidence" value="ECO:0007669"/>
    <property type="project" value="UniProtKB-EC"/>
</dbReference>
<sequence>MSAAHDVAETLEVGLVQADLVWQDPDANRRRLAAMMDAQPGCDLYVIPETFSTGFLGDAGLEAESMDGPSVTWMREQARSRGAAICGSLVIDGGGGRRFNRMIFLPPDGEPVTYDKRHRFGFGGEDERYSPGERQVVVEWKGWRVDLQVCFDLRFPVWCRNDRDFDIQLFVANWPAPRADHWRSLLKARAIENQAYVIGVNRCGRDGNDLDYAGDTVIRGPDGKRLLELGPIETCGRATLDKAALDDFRSALPFLADRDPFCFR</sequence>
<dbReference type="InterPro" id="IPR052737">
    <property type="entry name" value="Omega-amidase_YafV"/>
</dbReference>
<dbReference type="Proteomes" id="UP000260351">
    <property type="component" value="Unassembled WGS sequence"/>
</dbReference>
<gene>
    <name evidence="7" type="ORF">DZC52_00360</name>
</gene>
<proteinExistence type="inferred from homology"/>
<evidence type="ECO:0000256" key="1">
    <source>
        <dbReference type="ARBA" id="ARBA00010613"/>
    </source>
</evidence>
<dbReference type="GO" id="GO:0106008">
    <property type="term" value="F:2-oxoglutaramate amidase activity"/>
    <property type="evidence" value="ECO:0007669"/>
    <property type="project" value="TreeGrafter"/>
</dbReference>
<dbReference type="Gene3D" id="3.60.110.10">
    <property type="entry name" value="Carbon-nitrogen hydrolase"/>
    <property type="match status" value="1"/>
</dbReference>
<protein>
    <recommendedName>
        <fullName evidence="5">Omega-amidase YafV</fullName>
        <ecNumber evidence="3">3.5.1.3</ecNumber>
    </recommendedName>
</protein>
<comment type="catalytic activity">
    <reaction evidence="4">
        <text>a monoamide of a dicarboxylate + H2O = a dicarboxylate + NH4(+)</text>
        <dbReference type="Rhea" id="RHEA:11716"/>
        <dbReference type="ChEBI" id="CHEBI:15377"/>
        <dbReference type="ChEBI" id="CHEBI:28938"/>
        <dbReference type="ChEBI" id="CHEBI:28965"/>
        <dbReference type="ChEBI" id="CHEBI:77450"/>
        <dbReference type="EC" id="3.5.1.3"/>
    </reaction>
</comment>
<dbReference type="RefSeq" id="WP_116649137.1">
    <property type="nucleotide sequence ID" value="NZ_QUZK01000003.1"/>
</dbReference>
<evidence type="ECO:0000256" key="5">
    <source>
        <dbReference type="ARBA" id="ARBA00072139"/>
    </source>
</evidence>
<dbReference type="InterPro" id="IPR036526">
    <property type="entry name" value="C-N_Hydrolase_sf"/>
</dbReference>
<comment type="caution">
    <text evidence="7">The sequence shown here is derived from an EMBL/GenBank/DDBJ whole genome shotgun (WGS) entry which is preliminary data.</text>
</comment>
<evidence type="ECO:0000256" key="2">
    <source>
        <dbReference type="ARBA" id="ARBA00022801"/>
    </source>
</evidence>
<dbReference type="OrthoDB" id="9811121at2"/>
<dbReference type="PANTHER" id="PTHR47799">
    <property type="entry name" value="OMEGA-AMIDASE YAFV"/>
    <property type="match status" value="1"/>
</dbReference>
<organism evidence="7 8">
    <name type="scientific">Wenzhouxiangella sediminis</name>
    <dbReference type="NCBI Taxonomy" id="1792836"/>
    <lineage>
        <taxon>Bacteria</taxon>
        <taxon>Pseudomonadati</taxon>
        <taxon>Pseudomonadota</taxon>
        <taxon>Gammaproteobacteria</taxon>
        <taxon>Chromatiales</taxon>
        <taxon>Wenzhouxiangellaceae</taxon>
        <taxon>Wenzhouxiangella</taxon>
    </lineage>
</organism>
<keyword evidence="8" id="KW-1185">Reference proteome</keyword>
<dbReference type="EMBL" id="QUZK01000003">
    <property type="protein sequence ID" value="RFF32823.1"/>
    <property type="molecule type" value="Genomic_DNA"/>
</dbReference>
<reference evidence="7 8" key="1">
    <citation type="submission" date="2018-08" db="EMBL/GenBank/DDBJ databases">
        <title>Wenzhouxiangella salilacus sp. nov., a novel bacterium isolated from a saline lake in Xinjiang Province, China.</title>
        <authorList>
            <person name="Han S."/>
        </authorList>
    </citation>
    <scope>NUCLEOTIDE SEQUENCE [LARGE SCALE GENOMIC DNA]</scope>
    <source>
        <strain evidence="7 8">XDB06</strain>
    </source>
</reference>
<comment type="similarity">
    <text evidence="1">Belongs to the carbon-nitrogen hydrolase superfamily. NIT1/NIT2 family.</text>
</comment>
<evidence type="ECO:0000256" key="3">
    <source>
        <dbReference type="ARBA" id="ARBA00039118"/>
    </source>
</evidence>
<feature type="domain" description="CN hydrolase" evidence="6">
    <location>
        <begin position="11"/>
        <end position="242"/>
    </location>
</feature>